<evidence type="ECO:0000256" key="2">
    <source>
        <dbReference type="ARBA" id="ARBA00022473"/>
    </source>
</evidence>
<evidence type="ECO:0000256" key="1">
    <source>
        <dbReference type="ARBA" id="ARBA00004239"/>
    </source>
</evidence>
<dbReference type="GO" id="GO:0048731">
    <property type="term" value="P:system development"/>
    <property type="evidence" value="ECO:0007669"/>
    <property type="project" value="UniProtKB-ARBA"/>
</dbReference>
<feature type="region of interest" description="Disordered" evidence="4">
    <location>
        <begin position="301"/>
        <end position="340"/>
    </location>
</feature>
<dbReference type="PRINTS" id="PR00632">
    <property type="entry name" value="SONICHHOG"/>
</dbReference>
<evidence type="ECO:0000256" key="3">
    <source>
        <dbReference type="ARBA" id="ARBA00022729"/>
    </source>
</evidence>
<keyword evidence="3 5" id="KW-0732">Signal</keyword>
<feature type="signal peptide" evidence="5">
    <location>
        <begin position="1"/>
        <end position="19"/>
    </location>
</feature>
<dbReference type="EnsemblMetazoa" id="PPA17222.1">
    <property type="protein sequence ID" value="PPA17222.1"/>
    <property type="gene ID" value="WBGene00106776"/>
</dbReference>
<feature type="compositionally biased region" description="Low complexity" evidence="4">
    <location>
        <begin position="151"/>
        <end position="164"/>
    </location>
</feature>
<sequence length="696" mass="75596">MLLPHILSTLLLLIIQVNTDDLPCIFSPNNVSSTRRSCNKFNHTDGPVLVSRRRFRRQAGRSGLGGCGNTEIKSIMERVMPPLLNSRRQMKIGDIAKTASGSGYPGQQPFARIVEPPTSQVGGLNAGQAGSGNLGQAGRGNLGESGRGNFGEDSQGGDSDQSGRQSGGPGGRGGLGGCGNPEIKSIMERVMPPLLNSGRRMKIGDIAKRLQTAVQQATGKSFEIFMGKGDMTVATHLMEDGSSCRQRVGEFYTTVYETPVQYDIFNLEQEQFLSNIDFGEPLGGSGYPGQEPFPHLVQAPGGEAGTNANALGDAAGEAGSEQSERGRANAEPDGGPSVGGCDNAQLRGIMNRVVPPLLNAPQRMRIGDIARRLQLAVQQETGKSFEIFMGPSEMTFSSHQMSAGTSCRQQIGEYYTTVYETPVQYNIFDAAEEQFMANIDFGQELGSTGYPGQIPFPQYTELAPVQSLQGPLWPQYYPPVAANPPVYYSPPPVFAQMECFSADLMVETIEGPKRMDELKTGDEVLSIDETMISFSPIVMFLHRDEQLMAEFNVITTANGKSVKLTNEHLIFVSDCDIKNTLRLVKAKEVTIDHCVMSSQTSKRTLNVDRVTNITKVYERGIYSPLTSTGDIIVNDILSSCHSNLGVRTLQQSVFIVYRILYRSLSFFLPEEGSLPVGLEYLSSTLDLFLPAKGTLS</sequence>
<dbReference type="InterPro" id="IPR003587">
    <property type="entry name" value="Hint_dom_N"/>
</dbReference>
<evidence type="ECO:0000313" key="6">
    <source>
        <dbReference type="EnsemblMetazoa" id="PPA17222.1"/>
    </source>
</evidence>
<feature type="compositionally biased region" description="Gly residues" evidence="4">
    <location>
        <begin position="129"/>
        <end position="149"/>
    </location>
</feature>
<dbReference type="SMART" id="SM00306">
    <property type="entry name" value="HintN"/>
    <property type="match status" value="1"/>
</dbReference>
<dbReference type="PROSITE" id="PS50817">
    <property type="entry name" value="INTEIN_N_TER"/>
    <property type="match status" value="1"/>
</dbReference>
<dbReference type="GO" id="GO:0031012">
    <property type="term" value="C:extracellular matrix"/>
    <property type="evidence" value="ECO:0000318"/>
    <property type="project" value="GO_Central"/>
</dbReference>
<evidence type="ECO:0000256" key="5">
    <source>
        <dbReference type="SAM" id="SignalP"/>
    </source>
</evidence>
<dbReference type="GO" id="GO:0007267">
    <property type="term" value="P:cell-cell signaling"/>
    <property type="evidence" value="ECO:0007669"/>
    <property type="project" value="InterPro"/>
</dbReference>
<dbReference type="Gene3D" id="2.170.16.10">
    <property type="entry name" value="Hedgehog/Intein (Hint) domain"/>
    <property type="match status" value="1"/>
</dbReference>
<gene>
    <name evidence="6" type="primary">WBGene00106776</name>
</gene>
<feature type="chain" id="PRO_5043467139" evidence="5">
    <location>
        <begin position="20"/>
        <end position="696"/>
    </location>
</feature>
<dbReference type="InterPro" id="IPR001657">
    <property type="entry name" value="Hedgehog"/>
</dbReference>
<accession>A0A8R1UD85</accession>
<reference evidence="6" key="2">
    <citation type="submission" date="2022-06" db="UniProtKB">
        <authorList>
            <consortium name="EnsemblMetazoa"/>
        </authorList>
    </citation>
    <scope>IDENTIFICATION</scope>
    <source>
        <strain evidence="6">PS312</strain>
    </source>
</reference>
<dbReference type="OrthoDB" id="5212at2759"/>
<dbReference type="InterPro" id="IPR001767">
    <property type="entry name" value="Hedgehog_Hint"/>
</dbReference>
<dbReference type="GO" id="GO:0016540">
    <property type="term" value="P:protein autoprocessing"/>
    <property type="evidence" value="ECO:0007669"/>
    <property type="project" value="InterPro"/>
</dbReference>
<accession>A0A2A6CBB0</accession>
<dbReference type="Pfam" id="PF01079">
    <property type="entry name" value="Hint"/>
    <property type="match status" value="1"/>
</dbReference>
<dbReference type="AlphaFoldDB" id="A0A2A6CBB0"/>
<reference evidence="7" key="1">
    <citation type="journal article" date="2008" name="Nat. Genet.">
        <title>The Pristionchus pacificus genome provides a unique perspective on nematode lifestyle and parasitism.</title>
        <authorList>
            <person name="Dieterich C."/>
            <person name="Clifton S.W."/>
            <person name="Schuster L.N."/>
            <person name="Chinwalla A."/>
            <person name="Delehaunty K."/>
            <person name="Dinkelacker I."/>
            <person name="Fulton L."/>
            <person name="Fulton R."/>
            <person name="Godfrey J."/>
            <person name="Minx P."/>
            <person name="Mitreva M."/>
            <person name="Roeseler W."/>
            <person name="Tian H."/>
            <person name="Witte H."/>
            <person name="Yang S.P."/>
            <person name="Wilson R.K."/>
            <person name="Sommer R.J."/>
        </authorList>
    </citation>
    <scope>NUCLEOTIDE SEQUENCE [LARGE SCALE GENOMIC DNA]</scope>
    <source>
        <strain evidence="7">PS312</strain>
    </source>
</reference>
<name>A0A2A6CBB0_PRIPA</name>
<dbReference type="SMART" id="SM00305">
    <property type="entry name" value="HintC"/>
    <property type="match status" value="1"/>
</dbReference>
<keyword evidence="7" id="KW-1185">Reference proteome</keyword>
<feature type="region of interest" description="Disordered" evidence="4">
    <location>
        <begin position="117"/>
        <end position="182"/>
    </location>
</feature>
<dbReference type="CDD" id="cd00081">
    <property type="entry name" value="Hint"/>
    <property type="match status" value="1"/>
</dbReference>
<dbReference type="InterPro" id="IPR036844">
    <property type="entry name" value="Hint_dom_sf"/>
</dbReference>
<dbReference type="GO" id="GO:0005576">
    <property type="term" value="C:extracellular region"/>
    <property type="evidence" value="ECO:0007669"/>
    <property type="project" value="UniProtKB-SubCell"/>
</dbReference>
<dbReference type="GO" id="GO:0016539">
    <property type="term" value="P:intein-mediated protein splicing"/>
    <property type="evidence" value="ECO:0007669"/>
    <property type="project" value="InterPro"/>
</dbReference>
<dbReference type="InterPro" id="IPR003586">
    <property type="entry name" value="Hint_dom_C"/>
</dbReference>
<dbReference type="Proteomes" id="UP000005239">
    <property type="component" value="Unassembled WGS sequence"/>
</dbReference>
<keyword evidence="2" id="KW-0217">Developmental protein</keyword>
<dbReference type="SUPFAM" id="SSF51294">
    <property type="entry name" value="Hedgehog/intein (Hint) domain"/>
    <property type="match status" value="1"/>
</dbReference>
<dbReference type="InterPro" id="IPR006141">
    <property type="entry name" value="Intein_N"/>
</dbReference>
<proteinExistence type="predicted"/>
<comment type="subcellular location">
    <subcellularLocation>
        <location evidence="1">Secreted</location>
        <location evidence="1">Extracellular space</location>
    </subcellularLocation>
</comment>
<protein>
    <submittedName>
        <fullName evidence="6">Wrt-6</fullName>
    </submittedName>
</protein>
<organism evidence="6 7">
    <name type="scientific">Pristionchus pacificus</name>
    <name type="common">Parasitic nematode worm</name>
    <dbReference type="NCBI Taxonomy" id="54126"/>
    <lineage>
        <taxon>Eukaryota</taxon>
        <taxon>Metazoa</taxon>
        <taxon>Ecdysozoa</taxon>
        <taxon>Nematoda</taxon>
        <taxon>Chromadorea</taxon>
        <taxon>Rhabditida</taxon>
        <taxon>Rhabditina</taxon>
        <taxon>Diplogasteromorpha</taxon>
        <taxon>Diplogasteroidea</taxon>
        <taxon>Neodiplogasteridae</taxon>
        <taxon>Pristionchus</taxon>
    </lineage>
</organism>
<dbReference type="InterPro" id="IPR052140">
    <property type="entry name" value="Dev_Signal_Hedgehog-like"/>
</dbReference>
<dbReference type="PANTHER" id="PTHR46706:SF12">
    <property type="entry name" value="PROTEIN QUA-1-RELATED"/>
    <property type="match status" value="1"/>
</dbReference>
<dbReference type="PANTHER" id="PTHR46706">
    <property type="entry name" value="PROTEIN QUA-1-RELATED"/>
    <property type="match status" value="1"/>
</dbReference>
<feature type="compositionally biased region" description="Gly residues" evidence="4">
    <location>
        <begin position="165"/>
        <end position="179"/>
    </location>
</feature>
<evidence type="ECO:0000256" key="4">
    <source>
        <dbReference type="SAM" id="MobiDB-lite"/>
    </source>
</evidence>
<evidence type="ECO:0000313" key="7">
    <source>
        <dbReference type="Proteomes" id="UP000005239"/>
    </source>
</evidence>